<organism evidence="2 3">
    <name type="scientific">Azoarcus indigens</name>
    <dbReference type="NCBI Taxonomy" id="29545"/>
    <lineage>
        <taxon>Bacteria</taxon>
        <taxon>Pseudomonadati</taxon>
        <taxon>Pseudomonadota</taxon>
        <taxon>Betaproteobacteria</taxon>
        <taxon>Rhodocyclales</taxon>
        <taxon>Zoogloeaceae</taxon>
        <taxon>Azoarcus</taxon>
    </lineage>
</organism>
<keyword evidence="3" id="KW-1185">Reference proteome</keyword>
<name>A0A4R6EEZ2_9RHOO</name>
<accession>A0A4R6EEZ2</accession>
<evidence type="ECO:0000313" key="3">
    <source>
        <dbReference type="Proteomes" id="UP000295129"/>
    </source>
</evidence>
<proteinExistence type="predicted"/>
<dbReference type="Proteomes" id="UP000295129">
    <property type="component" value="Unassembled WGS sequence"/>
</dbReference>
<sequence>MNGNTARILLMIARLSWLLALGTGVAFWLGWGVPLHAHMGLGGLMVLSLLGIALLGLSRRPGLALALAAVAVLVPVVGMMQLMAPLFDSRALTQVVHVALGFCAIGLGEVLVKRMKQGAAPLV</sequence>
<feature type="transmembrane region" description="Helical" evidence="1">
    <location>
        <begin position="64"/>
        <end position="83"/>
    </location>
</feature>
<reference evidence="2 3" key="1">
    <citation type="submission" date="2019-03" db="EMBL/GenBank/DDBJ databases">
        <title>Genomic Encyclopedia of Type Strains, Phase IV (KMG-IV): sequencing the most valuable type-strain genomes for metagenomic binning, comparative biology and taxonomic classification.</title>
        <authorList>
            <person name="Goeker M."/>
        </authorList>
    </citation>
    <scope>NUCLEOTIDE SEQUENCE [LARGE SCALE GENOMIC DNA]</scope>
    <source>
        <strain evidence="2 3">DSM 12121</strain>
    </source>
</reference>
<keyword evidence="1" id="KW-1133">Transmembrane helix</keyword>
<feature type="transmembrane region" description="Helical" evidence="1">
    <location>
        <begin position="95"/>
        <end position="112"/>
    </location>
</feature>
<feature type="transmembrane region" description="Helical" evidence="1">
    <location>
        <begin position="37"/>
        <end position="57"/>
    </location>
</feature>
<feature type="transmembrane region" description="Helical" evidence="1">
    <location>
        <begin position="12"/>
        <end position="31"/>
    </location>
</feature>
<dbReference type="EMBL" id="SNVV01000001">
    <property type="protein sequence ID" value="TDN56849.1"/>
    <property type="molecule type" value="Genomic_DNA"/>
</dbReference>
<keyword evidence="1" id="KW-0812">Transmembrane</keyword>
<protein>
    <submittedName>
        <fullName evidence="2">Uncharacterized protein</fullName>
    </submittedName>
</protein>
<keyword evidence="1" id="KW-0472">Membrane</keyword>
<dbReference type="RefSeq" id="WP_133587521.1">
    <property type="nucleotide sequence ID" value="NZ_SNVV01000001.1"/>
</dbReference>
<gene>
    <name evidence="2" type="ORF">C7389_101228</name>
</gene>
<comment type="caution">
    <text evidence="2">The sequence shown here is derived from an EMBL/GenBank/DDBJ whole genome shotgun (WGS) entry which is preliminary data.</text>
</comment>
<evidence type="ECO:0000313" key="2">
    <source>
        <dbReference type="EMBL" id="TDN56849.1"/>
    </source>
</evidence>
<evidence type="ECO:0000256" key="1">
    <source>
        <dbReference type="SAM" id="Phobius"/>
    </source>
</evidence>
<dbReference type="AlphaFoldDB" id="A0A4R6EEZ2"/>